<dbReference type="InterPro" id="IPR023415">
    <property type="entry name" value="LDLR_class-A_CS"/>
</dbReference>
<dbReference type="GO" id="GO:0030425">
    <property type="term" value="C:dendrite"/>
    <property type="evidence" value="ECO:0007669"/>
    <property type="project" value="UniProtKB-SubCell"/>
</dbReference>
<dbReference type="FunFam" id="2.10.25.10:FF:000009">
    <property type="entry name" value="Low-density lipoprotein receptor isoform 1"/>
    <property type="match status" value="1"/>
</dbReference>
<keyword evidence="7 31" id="KW-0245">EGF-like domain</keyword>
<dbReference type="FunFam" id="2.120.10.30:FF:000057">
    <property type="entry name" value="Low-density lipoprotein receptor-related protein 2"/>
    <property type="match status" value="1"/>
</dbReference>
<dbReference type="PANTHER" id="PTHR22722:SF11">
    <property type="entry name" value="LOW-DENSITY LIPOPROTEIN RECEPTOR-RELATED PROTEIN 2"/>
    <property type="match status" value="1"/>
</dbReference>
<feature type="disulfide bond" evidence="32">
    <location>
        <begin position="2863"/>
        <end position="2875"/>
    </location>
</feature>
<evidence type="ECO:0000256" key="34">
    <source>
        <dbReference type="SAM" id="MobiDB-lite"/>
    </source>
</evidence>
<evidence type="ECO:0000256" key="14">
    <source>
        <dbReference type="ARBA" id="ARBA00022740"/>
    </source>
</evidence>
<dbReference type="CDD" id="cd00054">
    <property type="entry name" value="EGF_CA"/>
    <property type="match status" value="4"/>
</dbReference>
<feature type="disulfide bond" evidence="32">
    <location>
        <begin position="2870"/>
        <end position="2888"/>
    </location>
</feature>
<comment type="similarity">
    <text evidence="4">Belongs to the LDLR family.</text>
</comment>
<feature type="repeat" description="LDL-receptor class B" evidence="33">
    <location>
        <begin position="1280"/>
        <end position="1322"/>
    </location>
</feature>
<feature type="disulfide bond" evidence="32">
    <location>
        <begin position="3461"/>
        <end position="3473"/>
    </location>
</feature>
<keyword evidence="38" id="KW-0449">Lipoprotein</keyword>
<dbReference type="FunFam" id="4.10.400.10:FF:000011">
    <property type="entry name" value="Low-density lipoprotein receptor-related protein 1"/>
    <property type="match status" value="1"/>
</dbReference>
<feature type="repeat" description="LDL-receptor class B" evidence="33">
    <location>
        <begin position="325"/>
        <end position="371"/>
    </location>
</feature>
<evidence type="ECO:0000256" key="11">
    <source>
        <dbReference type="ARBA" id="ARBA00022723"/>
    </source>
</evidence>
<feature type="disulfide bond" evidence="32">
    <location>
        <begin position="1073"/>
        <end position="1085"/>
    </location>
</feature>
<dbReference type="PROSITE" id="PS50068">
    <property type="entry name" value="LDLRA_2"/>
    <property type="match status" value="26"/>
</dbReference>
<dbReference type="FunFam" id="4.10.400.10:FF:000078">
    <property type="entry name" value="low-density lipoprotein receptor-related protein 2"/>
    <property type="match status" value="2"/>
</dbReference>
<feature type="disulfide bond" evidence="32">
    <location>
        <begin position="3264"/>
        <end position="3282"/>
    </location>
</feature>
<dbReference type="FunFam" id="4.10.400.10:FF:000045">
    <property type="entry name" value="Low-density lipoprotein receptor-related protein 2"/>
    <property type="match status" value="2"/>
</dbReference>
<keyword evidence="18 35" id="KW-1133">Transmembrane helix</keyword>
<evidence type="ECO:0000256" key="23">
    <source>
        <dbReference type="ARBA" id="ARBA00023176"/>
    </source>
</evidence>
<comment type="caution">
    <text evidence="31">Lacks conserved residue(s) required for the propagation of feature annotation.</text>
</comment>
<feature type="disulfide bond" evidence="32">
    <location>
        <begin position="3590"/>
        <end position="3602"/>
    </location>
</feature>
<dbReference type="Gene3D" id="2.120.10.30">
    <property type="entry name" value="TolB, C-terminal domain"/>
    <property type="match status" value="8"/>
</dbReference>
<keyword evidence="5" id="KW-0813">Transport</keyword>
<dbReference type="PROSITE" id="PS01187">
    <property type="entry name" value="EGF_CA"/>
    <property type="match status" value="3"/>
</dbReference>
<feature type="repeat" description="LDL-receptor class B" evidence="33">
    <location>
        <begin position="372"/>
        <end position="415"/>
    </location>
</feature>
<feature type="disulfide bond" evidence="32">
    <location>
        <begin position="2488"/>
        <end position="2500"/>
    </location>
</feature>
<dbReference type="SUPFAM" id="SSF57196">
    <property type="entry name" value="EGF/Laminin"/>
    <property type="match status" value="6"/>
</dbReference>
<dbReference type="GO" id="GO:0031904">
    <property type="term" value="C:endosome lumen"/>
    <property type="evidence" value="ECO:0007669"/>
    <property type="project" value="UniProtKB-SubCell"/>
</dbReference>
<feature type="disulfide bond" evidence="32">
    <location>
        <begin position="869"/>
        <end position="881"/>
    </location>
</feature>
<feature type="repeat" description="LDL-receptor class B" evidence="33">
    <location>
        <begin position="2307"/>
        <end position="2350"/>
    </location>
</feature>
<evidence type="ECO:0000256" key="29">
    <source>
        <dbReference type="ARBA" id="ARBA00077868"/>
    </source>
</evidence>
<evidence type="ECO:0000256" key="10">
    <source>
        <dbReference type="ARBA" id="ARBA00022692"/>
    </source>
</evidence>
<evidence type="ECO:0000313" key="38">
    <source>
        <dbReference type="RefSeq" id="XP_030066717.1"/>
    </source>
</evidence>
<dbReference type="InParanoid" id="A0A6P7YH04"/>
<evidence type="ECO:0000256" key="5">
    <source>
        <dbReference type="ARBA" id="ARBA00022448"/>
    </source>
</evidence>
<dbReference type="FunFam" id="2.10.25.10:FF:000010">
    <property type="entry name" value="Pro-epidermal growth factor"/>
    <property type="match status" value="1"/>
</dbReference>
<keyword evidence="25" id="KW-0966">Cell projection</keyword>
<feature type="disulfide bond" evidence="32">
    <location>
        <begin position="1080"/>
        <end position="1098"/>
    </location>
</feature>
<dbReference type="GO" id="GO:0042562">
    <property type="term" value="F:hormone binding"/>
    <property type="evidence" value="ECO:0007669"/>
    <property type="project" value="TreeGrafter"/>
</dbReference>
<keyword evidence="9" id="KW-0254">Endocytosis</keyword>
<feature type="compositionally biased region" description="Polar residues" evidence="34">
    <location>
        <begin position="4155"/>
        <end position="4187"/>
    </location>
</feature>
<feature type="repeat" description="LDL-receptor class B" evidence="33">
    <location>
        <begin position="1368"/>
        <end position="1411"/>
    </location>
</feature>
<dbReference type="PROSITE" id="PS01209">
    <property type="entry name" value="LDLRA_1"/>
    <property type="match status" value="15"/>
</dbReference>
<feature type="repeat" description="LDL-receptor class B" evidence="33">
    <location>
        <begin position="3121"/>
        <end position="3164"/>
    </location>
</feature>
<feature type="disulfide bond" evidence="32">
    <location>
        <begin position="2781"/>
        <end position="2793"/>
    </location>
</feature>
<evidence type="ECO:0000256" key="15">
    <source>
        <dbReference type="ARBA" id="ARBA00022753"/>
    </source>
</evidence>
<evidence type="ECO:0000256" key="1">
    <source>
        <dbReference type="ARBA" id="ARBA00004247"/>
    </source>
</evidence>
<feature type="disulfide bond" evidence="32">
    <location>
        <begin position="2820"/>
        <end position="2832"/>
    </location>
</feature>
<evidence type="ECO:0000256" key="31">
    <source>
        <dbReference type="PROSITE-ProRule" id="PRU00076"/>
    </source>
</evidence>
<dbReference type="Pfam" id="PF00057">
    <property type="entry name" value="Ldl_recept_a"/>
    <property type="match status" value="25"/>
</dbReference>
<feature type="transmembrane region" description="Helical" evidence="35">
    <location>
        <begin position="3988"/>
        <end position="4012"/>
    </location>
</feature>
<dbReference type="GO" id="GO:0007605">
    <property type="term" value="P:sensory perception of sound"/>
    <property type="evidence" value="ECO:0007669"/>
    <property type="project" value="UniProtKB-KW"/>
</dbReference>
<dbReference type="PANTHER" id="PTHR22722">
    <property type="entry name" value="LOW-DENSITY LIPOPROTEIN RECEPTOR-RELATED PROTEIN 2-RELATED"/>
    <property type="match status" value="1"/>
</dbReference>
<dbReference type="FunFam" id="4.10.400.10:FF:000134">
    <property type="entry name" value="Low-density lipoprotein RecePtor related"/>
    <property type="match status" value="1"/>
</dbReference>
<evidence type="ECO:0000256" key="9">
    <source>
        <dbReference type="ARBA" id="ARBA00022583"/>
    </source>
</evidence>
<evidence type="ECO:0000256" key="3">
    <source>
        <dbReference type="ARBA" id="ARBA00004489"/>
    </source>
</evidence>
<dbReference type="GO" id="GO:0043235">
    <property type="term" value="C:receptor complex"/>
    <property type="evidence" value="ECO:0007669"/>
    <property type="project" value="UniProtKB-ARBA"/>
</dbReference>
<dbReference type="InterPro" id="IPR036055">
    <property type="entry name" value="LDL_receptor-like_sf"/>
</dbReference>
<dbReference type="Proteomes" id="UP000515156">
    <property type="component" value="Chromosome 7"/>
</dbReference>
<feature type="disulfide bond" evidence="32">
    <location>
        <begin position="3597"/>
        <end position="3615"/>
    </location>
</feature>
<dbReference type="InterPro" id="IPR051221">
    <property type="entry name" value="LDLR-related"/>
</dbReference>
<feature type="disulfide bond" evidence="32">
    <location>
        <begin position="2659"/>
        <end position="2677"/>
    </location>
</feature>
<proteinExistence type="inferred from homology"/>
<dbReference type="OrthoDB" id="21182at2759"/>
<dbReference type="SUPFAM" id="SSF63825">
    <property type="entry name" value="YWTD domain"/>
    <property type="match status" value="8"/>
</dbReference>
<dbReference type="FunFam" id="2.120.10.30:FF:000051">
    <property type="entry name" value="Low-density lipoprotein receptor-related protein 2"/>
    <property type="match status" value="1"/>
</dbReference>
<feature type="disulfide bond" evidence="32">
    <location>
        <begin position="2800"/>
        <end position="2815"/>
    </location>
</feature>
<sequence length="4196" mass="471045">MVQVIVQIIQMKLDAGASEVAEEAVRCDHSKMPINKSTGMSGGDSELLASPVQEASFNAMMENVFLELGFVMSRKTVKMGQMRINNANIPYALSYLVQMERVLTQASAVMAQLIVGMHLMKLIALRIVAVTSFSVPTENVPFETLSVTMMTTVETGAMNKIVITQPAEEIFSLAQVVVVFLKVGFVTEMTTVMIMQMKQDATVVLLSSAPQVNGLARLLDTAFHTRKYAMGLYTALLEKTKQMSLLAETAVFSVDMDGSNIHEVLNVSVDTPENLAVDWVNNKLYIVETSVNRIDMVNVDGTNRITLIAENLGNPRGIALDPTVGYLFFSDWDSQSGEPKLERAFMDGTHRQDLIKTKLGWPAGITLDILSKRIYWVDSRYDYIETTTYDGLHRKTVIHGGLIPHPFGISLFEDNLYYTDWTRLAVMKANKFKETNPQIIFQSSLRPYGVTIFHGLRQPHVRNPCGNNNGGCEQICVLSHRTDNDGLGYRCRCKLGFDLHGDGRHCVAVRQFLLFSSQLAVRGIPFNLSTQEDVMIPITGSPSFFVGIDFDAQEDTIFYSDTSKDMIFKQRTNGTSKEILTANRVEGVEDLAFDWISKNLYWTDPRYRSISVMKVADKSRRAIVQNLNNPRSIVVHPVMGYIFWTDWFRPAKIMRAWCDGSHALPIVNTTLGWPNGLAIDWSSLRLYWVDAYFDKVEHSTFEGLERQTLNRISQMTHPFGLTIFGAYAYLTDWRLGGIVRVRKTDGGEMTIIRRGITNIMHVKAFDPNSQTGTNYCNRSTNPNGDCSHFCYPVPNLQRVCGCPYGMRLGPNQLTCVEDPSSEPPTLQCGSYSFSCTNGKCVPTYFRCDGVDDCHDNSDEQNCGSLNNTCSLSAFTCGNGQCIPGLWRCDRHNDCLDGTDEQNCPTQGPSSCRSSMYTCANNRCIPRIWLCDTDNDCGDGSDEINCNFTGTCEPGQFQCPDHRCIDPSYVCDGDKDCMDGADENNCAYNCTAFQFKCASGNQCINTYYKCDGVFDCSDHSDEIDCPTRPPGMCHQNEFQCQSDGICIPDSWECDGHPDCVDGTDEHHTCPIRTCAPSLFRCDNGNCVYRAWICDGDNDCRDMSDERDCPTQPFHCPSWQWQCPGHSVCVNLSKVCDNNPDCPNGADESPLCNQESCSDSNAGCTHSCLQGPFGAQCACPMGYQLANDSKTCIDINECELLGFCSQRCYNERGSFRCYCDDGYLIEPNGRTCKAAESGNLLLLVASRNQIVADNITTQAHNIYSLVRDGRNIVAIDFDSVTNRIYWSDTTQDKIWSAFQNGTDKTVVFDSGVTVTESLAVDWVGRNLYWTDYILETIEVSKLDGTHRTVLISENVTNPRGLVLDPRNDAHVMFWTDWGRSPRIEKASMDGTRRTVIISDKIYWPNGLAIDYPNKLIYFADAYLDYIDFCDYNGNNRRQVLASDLVLQHPHAITLFEDFVYWTDRYTNRVIRANKWHGRNQSVMIYNIRQPTGIVAVHPIKQPGDEQPFLIAVRDNIIYGMSLNPIEKTNDAMVPIAGIQNGYDVDFDDSEQMIYWIENPGEIHKVRSDGTNRTVFAPAAIIGSPIGLALDWISGNLYYTNPATQSIEVIKIHGEIKYRKTLITNNGNSVGAGLPIGIAVDPARGKMYWTDQGTESGIPAKIASADMDGSNAVVLVTGNLDHIEFITIDINDQKLYWAVTGSGMGWPHSPTPSVAIDEHPYSQSLPSPPRGMQIERANLDGSNRVTIVNHLSHPMGIAVHNNFLYYTDRDYEVIERVDKTTGANKVVIRDNIPGLKCLRVHYRDNSAGSSNGCSNNIGACQHLCLPKPGGQFSCACATGFQLNQDRRTCAPYNSFLIVSMLSAIKGFSLETSDHSEAMVPVAGQGRNALHVDVHMSSGYIYWCDFSSTVAIQNRIRRIKPDGSSFRTIINSGIGRNGVRGIAIDWVAGNLYFTNAFVTETFIEVLRLDTSYRRVLLKTTLDMPRHIVVDPKSRYIFWADYGQNPKIERSFLDCTNRTLLVSEGIITPRGLAVDHSNGYVYWVDDSLDMIARIRPEGGDTEIVRVGSRYPTPYGITVFENTIIWVDRNLKKIFQASKEPGNTEQPAVIRDNINMLRDVTIYDSRFQPQSPQEVNNNPCLQNNGGCSQLCFALPGVQTPKCGCAYGAIGSDGMSCAISTEDYLIFALEGSLRSLYLDLENHASPFRTVNVLRTAVALDFDSVDNRIYYTQNSGAGRSRISYISLNSLSDGPTTVASDLGAPDGIAYDWINRRIYFSDYLNQSISSMAMDGSNRTVIARVPRPRAIMLDPCRGYMYWTDWGTSAKIERATLGGNFRTDIVNTSLVWPNGLTLDYEEERIYWADANLQKIERCSLTGTNREVIVSTAVYPFAMTLYDQHIYWTDWNTRSVYRANKHDGSDQIIMIQNLPQRPMDIHVLSKTKQQQCSNPCTQFNGGCSHICAPGPNGAECQCPAVGRWYLANNNKHCIVDNGTRCEGGQFTCLNGRCIPERWKCDNDNDCGDRSDEVESVCAFHTCLPTAFTCGNGRCVPYHYRCDHYNDCGDNSDEQGCLFRTCDSSTEFTCNNGRCIALAYVCNGINNCYDNGTSDERNCPERTCQSGFTKCQNTNICIPRTYLCDGDNDCGDMSDESPTYCVSLTCTDREFRCTSGRCIPTHFYCDRGIDCADGSDEPASCVPQVRSCSSDQFRCDDGRCIPSTWICDGDNDCGDMSDEDQRHNCANRNCTLTEFTCVNNRPPLRRCIPRTWICDGDADCADGYDEQQNCTRRSCTENEFTCSNGLCIRNSYRCDRRNDCGDGSDERGCIYQPCSQNQFVCQNGRCISRAYICDGDNDCGDESDELDHLCSTPEPTCAPHYFKCDNGHCIEAVKICNRLDDCNDNSDEKGCGINECNDPSLSGCDHNCTDTQTSFYCSCRPGYRLMSDKRTCDDIDECSETRSACSQICENTVGSYICKCAPGYIREPDGRRCRQNSNISPYLIFSNRYYLRNLTADGQSYSLILQGLSNVVALDFDRVERRLYWIDMGRRVIERMFLNGTNKEMVISNDVPHGEGLAIDWVGRKMYWVDAYKDCLNVAELDGRFRKKLADHCVDINNTFCFQNPRALVVHPKYGQVYWTDWGDRAFIGRVGMDGKNKTVIISTKLEWPNGLTIDYTNDKLYWADAHLNYIEYSDLEGRHRHSVYDGTLPHPFAITIFEDTVYWTDWNTRTIEKGNKYNGQDRVILANTTHRPFDIHVYHPYRQPIVNHQCETHQWQCANRRCIPEAWQCDTEDDCGDNSDEESSHCASRTCRPGQFRCNNGRCIPQSWKCDVDNDCGDHSDEPFHECMGPAYRCDNHTEFSCKTNYRCVPFWAVCNGYDDCRDNSDEQGCEEMTCDPLGDFRCDNHRCIPLRWKCDGDNDCGDESDERNCNPRECTESEFRCDNLHCIPSRWICDHDNDCGDNSDERDCEMRTCQPGYFQCNSGHCIAERFQCDGNADCLDISDEAACPTRYPNGTYCHPICLNVRIRFCIQSQWRCDGDDDCRDGSDEETSSLLGELLCLATLAVKTDLHIQTFAIDTYFLPKWEEQTKKTASGRAPTPHPCTDEEYKCANSKCVALNLVCDNNDNCGDQSDEIGCNINECEIYGTCPQDCRNSKGSYECFCADGFRSVGDQQGRQCAANGNAPLLLLPDNVRIRRYNLSSEQYSDYIDNQEQIRAVDYDWDPEGIKLSIVYYSIQGRGSQSGAIKRAYIPTFDDHSTNPIKEVDLNLRYIVNPDGIAVDWVGRHLYWTDAGTNRIEVAKLDGRYRKWLIYNQLDQPAAIVVNPKLGLMYWTDWGRQPKIECSWMDGQNRQPLISDDLGWPTGLTIDYLNNDRIYWSDSKENIVESMKPDGTDRITVLTGDLGNPYSLDVFEGHLYWTSKEKGEVWKKDKFGSGVKVKVLTINPWLTQVRVYHQHRYNQSVSNPCKDVCTHLCLLRPGGYTCSCPQGAWFIEGSTTECDAAAVAVLLTIILILIIGALIAGGFFNYRRTGSLLPSLPKFPNLSSFVKSSENGNGVTFRSGADVSMDIGVSGFGADSAIDRAMQMNENFAEDPGKKPITFENPMYATMVQSAAGAVNLEQPAQGFMCLQSRDMDENFENPVYARVISATPPQPSASTETPQMEKEQEQQGVSEETTSSSLHKKNQPPTFTPSEDTFTDTANLVKEDFVV</sequence>
<keyword evidence="19" id="KW-0729">SH3-binding</keyword>
<dbReference type="GO" id="GO:0017124">
    <property type="term" value="F:SH3 domain binding"/>
    <property type="evidence" value="ECO:0007669"/>
    <property type="project" value="UniProtKB-KW"/>
</dbReference>
<dbReference type="InterPro" id="IPR056588">
    <property type="entry name" value="EGF_LRP2"/>
</dbReference>
<feature type="disulfide bond" evidence="32">
    <location>
        <begin position="3422"/>
        <end position="3434"/>
    </location>
</feature>
<feature type="disulfide bond" evidence="32">
    <location>
        <begin position="3257"/>
        <end position="3269"/>
    </location>
</feature>
<feature type="disulfide bond" evidence="32">
    <location>
        <begin position="951"/>
        <end position="963"/>
    </location>
</feature>
<feature type="domain" description="EGF-like" evidence="36">
    <location>
        <begin position="2940"/>
        <end position="2980"/>
    </location>
</feature>
<keyword evidence="15" id="KW-0967">Endosome</keyword>
<evidence type="ECO:0000256" key="8">
    <source>
        <dbReference type="ARBA" id="ARBA00022553"/>
    </source>
</evidence>
<feature type="disulfide bond" evidence="32">
    <location>
        <begin position="3441"/>
        <end position="3456"/>
    </location>
</feature>
<dbReference type="Pfam" id="PF07645">
    <property type="entry name" value="EGF_CA"/>
    <property type="match status" value="2"/>
</dbReference>
<evidence type="ECO:0000256" key="22">
    <source>
        <dbReference type="ARBA" id="ARBA00023170"/>
    </source>
</evidence>
<dbReference type="SMART" id="SM00179">
    <property type="entry name" value="EGF_CA"/>
    <property type="match status" value="7"/>
</dbReference>
<keyword evidence="6" id="KW-1003">Cell membrane</keyword>
<dbReference type="KEGG" id="muo:115475116"/>
<feature type="disulfide bond" evidence="32">
    <location>
        <begin position="3298"/>
        <end position="3310"/>
    </location>
</feature>
<evidence type="ECO:0000256" key="12">
    <source>
        <dbReference type="ARBA" id="ARBA00022729"/>
    </source>
</evidence>
<dbReference type="InterPro" id="IPR001881">
    <property type="entry name" value="EGF-like_Ca-bd_dom"/>
</dbReference>
<evidence type="ECO:0000256" key="26">
    <source>
        <dbReference type="ARBA" id="ARBA00037878"/>
    </source>
</evidence>
<dbReference type="SMART" id="SM00192">
    <property type="entry name" value="LDLa"/>
    <property type="match status" value="26"/>
</dbReference>
<dbReference type="PROSITE" id="PS50026">
    <property type="entry name" value="EGF_3"/>
    <property type="match status" value="1"/>
</dbReference>
<feature type="disulfide bond" evidence="32">
    <location>
        <begin position="911"/>
        <end position="923"/>
    </location>
</feature>
<feature type="disulfide bond" evidence="32">
    <location>
        <begin position="2529"/>
        <end position="2541"/>
    </location>
</feature>
<dbReference type="GO" id="GO:0005905">
    <property type="term" value="C:clathrin-coated pit"/>
    <property type="evidence" value="ECO:0007669"/>
    <property type="project" value="UniProtKB-KW"/>
</dbReference>
<feature type="disulfide bond" evidence="32">
    <location>
        <begin position="3390"/>
        <end position="3408"/>
    </location>
</feature>
<evidence type="ECO:0000256" key="16">
    <source>
        <dbReference type="ARBA" id="ARBA00022837"/>
    </source>
</evidence>
<feature type="disulfide bond" evidence="32">
    <location>
        <begin position="1009"/>
        <end position="1024"/>
    </location>
</feature>
<evidence type="ECO:0000256" key="25">
    <source>
        <dbReference type="ARBA" id="ARBA00023273"/>
    </source>
</evidence>
<feature type="disulfide bond" evidence="32">
    <location>
        <begin position="835"/>
        <end position="853"/>
    </location>
</feature>
<dbReference type="InterPro" id="IPR000742">
    <property type="entry name" value="EGF"/>
</dbReference>
<evidence type="ECO:0000256" key="17">
    <source>
        <dbReference type="ARBA" id="ARBA00022902"/>
    </source>
</evidence>
<feature type="disulfide bond" evidence="32">
    <location>
        <begin position="930"/>
        <end position="945"/>
    </location>
</feature>
<dbReference type="FunFam" id="2.120.10.30:FF:000241">
    <property type="entry name" value="Low-density lipoprotein receptor-related protein 6"/>
    <property type="match status" value="1"/>
</dbReference>
<evidence type="ECO:0000256" key="6">
    <source>
        <dbReference type="ARBA" id="ARBA00022475"/>
    </source>
</evidence>
<keyword evidence="20 35" id="KW-0472">Membrane</keyword>
<evidence type="ECO:0000313" key="37">
    <source>
        <dbReference type="Proteomes" id="UP000515156"/>
    </source>
</evidence>
<dbReference type="GO" id="GO:0006898">
    <property type="term" value="P:receptor-mediated endocytosis"/>
    <property type="evidence" value="ECO:0007669"/>
    <property type="project" value="TreeGrafter"/>
</dbReference>
<feature type="disulfide bond" evidence="32">
    <location>
        <begin position="2495"/>
        <end position="2513"/>
    </location>
</feature>
<dbReference type="FunFam" id="2.120.10.30:FF:000040">
    <property type="entry name" value="Low-density lipoprotein receptor-related protein 2"/>
    <property type="match status" value="1"/>
</dbReference>
<feature type="disulfide bond" evidence="32">
    <location>
        <begin position="828"/>
        <end position="840"/>
    </location>
</feature>
<feature type="repeat" description="LDL-receptor class B" evidence="33">
    <location>
        <begin position="1990"/>
        <end position="2033"/>
    </location>
</feature>
<evidence type="ECO:0000256" key="7">
    <source>
        <dbReference type="ARBA" id="ARBA00022536"/>
    </source>
</evidence>
<dbReference type="InterPro" id="IPR011042">
    <property type="entry name" value="6-blade_b-propeller_TolB-like"/>
</dbReference>
<feature type="disulfide bond" evidence="32">
    <location>
        <begin position="970"/>
        <end position="985"/>
    </location>
</feature>
<feature type="repeat" description="LDL-receptor class B" evidence="33">
    <location>
        <begin position="2351"/>
        <end position="2392"/>
    </location>
</feature>
<feature type="repeat" description="LDL-receptor class B" evidence="33">
    <location>
        <begin position="1895"/>
        <end position="1944"/>
    </location>
</feature>
<feature type="disulfide bond" evidence="32">
    <location>
        <begin position="3468"/>
        <end position="3486"/>
    </location>
</feature>
<keyword evidence="8" id="KW-0597">Phosphoprotein</keyword>
<reference evidence="38" key="1">
    <citation type="submission" date="2025-08" db="UniProtKB">
        <authorList>
            <consortium name="RefSeq"/>
        </authorList>
    </citation>
    <scope>IDENTIFICATION</scope>
</reference>
<dbReference type="FunFam" id="4.10.400.10:FF:000034">
    <property type="entry name" value="Low-density lipoprotein receptor-related protein 2"/>
    <property type="match status" value="3"/>
</dbReference>
<feature type="repeat" description="LDL-receptor class B" evidence="33">
    <location>
        <begin position="3772"/>
        <end position="3814"/>
    </location>
</feature>
<feature type="repeat" description="LDL-receptor class B" evidence="33">
    <location>
        <begin position="3815"/>
        <end position="3858"/>
    </location>
</feature>
<evidence type="ECO:0000256" key="35">
    <source>
        <dbReference type="SAM" id="Phobius"/>
    </source>
</evidence>
<evidence type="ECO:0000256" key="24">
    <source>
        <dbReference type="ARBA" id="ARBA00023180"/>
    </source>
</evidence>
<dbReference type="FunFam" id="2.120.10.30:FF:000035">
    <property type="entry name" value="Low-density lipoprotein receptor-related protein 2"/>
    <property type="match status" value="1"/>
</dbReference>
<dbReference type="FunFam" id="4.10.400.10:FF:000001">
    <property type="entry name" value="Low-density lipoprotein receptor-related protein 1"/>
    <property type="match status" value="1"/>
</dbReference>
<dbReference type="PROSITE" id="PS00010">
    <property type="entry name" value="ASX_HYDROXYL"/>
    <property type="match status" value="2"/>
</dbReference>
<protein>
    <recommendedName>
        <fullName evidence="28">Low-density lipoprotein receptor-related protein 2</fullName>
    </recommendedName>
    <alternativeName>
        <fullName evidence="29">Glycoprotein 330</fullName>
    </alternativeName>
    <alternativeName>
        <fullName evidence="30">Megalin</fullName>
    </alternativeName>
</protein>
<dbReference type="InterPro" id="IPR026823">
    <property type="entry name" value="cEGF"/>
</dbReference>
<dbReference type="FunFam" id="4.10.400.10:FF:000151">
    <property type="entry name" value="LDL receptor related protein 2"/>
    <property type="match status" value="1"/>
</dbReference>
<dbReference type="GO" id="GO:0030001">
    <property type="term" value="P:metal ion transport"/>
    <property type="evidence" value="ECO:0007669"/>
    <property type="project" value="UniProtKB-ARBA"/>
</dbReference>
<feature type="disulfide bond" evidence="32">
    <location>
        <begin position="2548"/>
        <end position="2563"/>
    </location>
</feature>
<dbReference type="CDD" id="cd00112">
    <property type="entry name" value="LDLa"/>
    <property type="match status" value="24"/>
</dbReference>
<dbReference type="GeneID" id="115475116"/>
<keyword evidence="21 32" id="KW-1015">Disulfide bond</keyword>
<dbReference type="Gene3D" id="4.10.1220.10">
    <property type="entry name" value="EGF-type module"/>
    <property type="match status" value="1"/>
</dbReference>
<keyword evidence="14" id="KW-1009">Hearing</keyword>
<name>A0A6P7YH04_9AMPH</name>
<dbReference type="Pfam" id="PF00058">
    <property type="entry name" value="Ldl_recept_b"/>
    <property type="match status" value="14"/>
</dbReference>
<evidence type="ECO:0000256" key="2">
    <source>
        <dbReference type="ARBA" id="ARBA00004279"/>
    </source>
</evidence>
<dbReference type="Pfam" id="PF12662">
    <property type="entry name" value="cEGF"/>
    <property type="match status" value="1"/>
</dbReference>
<dbReference type="Pfam" id="PF24468">
    <property type="entry name" value="EGF_LRP2"/>
    <property type="match status" value="1"/>
</dbReference>
<dbReference type="SMART" id="SM00135">
    <property type="entry name" value="LY"/>
    <property type="match status" value="36"/>
</dbReference>
<dbReference type="Pfam" id="PF14670">
    <property type="entry name" value="FXa_inhibition"/>
    <property type="match status" value="2"/>
</dbReference>
<dbReference type="InterPro" id="IPR000152">
    <property type="entry name" value="EGF-type_Asp/Asn_hydroxyl_site"/>
</dbReference>
<dbReference type="PRINTS" id="PR00261">
    <property type="entry name" value="LDLRECEPTOR"/>
</dbReference>
<feature type="disulfide bond" evidence="32">
    <location>
        <begin position="2652"/>
        <end position="2664"/>
    </location>
</feature>
<feature type="repeat" description="LDL-receptor class B" evidence="33">
    <location>
        <begin position="684"/>
        <end position="727"/>
    </location>
</feature>
<dbReference type="Gene3D" id="4.10.400.10">
    <property type="entry name" value="Low-density Lipoprotein Receptor"/>
    <property type="match status" value="25"/>
</dbReference>
<dbReference type="FunFam" id="4.10.400.10:FF:000002">
    <property type="entry name" value="Low-density lipoprotein receptor-related protein 1"/>
    <property type="match status" value="2"/>
</dbReference>
<dbReference type="InterPro" id="IPR009030">
    <property type="entry name" value="Growth_fac_rcpt_cys_sf"/>
</dbReference>
<feature type="disulfide bond" evidence="32">
    <location>
        <begin position="3480"/>
        <end position="3495"/>
    </location>
</feature>
<dbReference type="RefSeq" id="XP_030066717.1">
    <property type="nucleotide sequence ID" value="XM_030210857.1"/>
</dbReference>
<keyword evidence="11" id="KW-0479">Metal-binding</keyword>
<evidence type="ECO:0000256" key="20">
    <source>
        <dbReference type="ARBA" id="ARBA00023136"/>
    </source>
</evidence>
<feature type="repeat" description="LDL-receptor class B" evidence="33">
    <location>
        <begin position="3860"/>
        <end position="3902"/>
    </location>
</feature>
<feature type="disulfide bond" evidence="32">
    <location>
        <begin position="876"/>
        <end position="894"/>
    </location>
</feature>
<dbReference type="PROSITE" id="PS01186">
    <property type="entry name" value="EGF_2"/>
    <property type="match status" value="4"/>
</dbReference>
<feature type="disulfide bond" evidence="32">
    <location>
        <begin position="2701"/>
        <end position="2719"/>
    </location>
</feature>
<dbReference type="SMART" id="SM00181">
    <property type="entry name" value="EGF"/>
    <property type="match status" value="14"/>
</dbReference>
<feature type="disulfide bond" evidence="32">
    <location>
        <begin position="918"/>
        <end position="936"/>
    </location>
</feature>
<feature type="disulfide bond" evidence="32">
    <location>
        <begin position="2576"/>
        <end position="2594"/>
    </location>
</feature>
<dbReference type="FunFam" id="4.10.400.10:FF:000222">
    <property type="entry name" value="Low-density lipoprotein receptor-related protein 2"/>
    <property type="match status" value="1"/>
</dbReference>
<organism evidence="37 38">
    <name type="scientific">Microcaecilia unicolor</name>
    <dbReference type="NCBI Taxonomy" id="1415580"/>
    <lineage>
        <taxon>Eukaryota</taxon>
        <taxon>Metazoa</taxon>
        <taxon>Chordata</taxon>
        <taxon>Craniata</taxon>
        <taxon>Vertebrata</taxon>
        <taxon>Euteleostomi</taxon>
        <taxon>Amphibia</taxon>
        <taxon>Gymnophiona</taxon>
        <taxon>Siphonopidae</taxon>
        <taxon>Microcaecilia</taxon>
    </lineage>
</organism>
<feature type="disulfide bond" evidence="32">
    <location>
        <begin position="2827"/>
        <end position="2845"/>
    </location>
</feature>
<feature type="repeat" description="LDL-receptor class B" evidence="33">
    <location>
        <begin position="282"/>
        <end position="324"/>
    </location>
</feature>
<dbReference type="CTD" id="4036"/>
<dbReference type="SUPFAM" id="SSF57184">
    <property type="entry name" value="Growth factor receptor domain"/>
    <property type="match status" value="1"/>
</dbReference>
<feature type="repeat" description="LDL-receptor class B" evidence="33">
    <location>
        <begin position="1642"/>
        <end position="1689"/>
    </location>
</feature>
<evidence type="ECO:0000256" key="32">
    <source>
        <dbReference type="PROSITE-ProRule" id="PRU00124"/>
    </source>
</evidence>
<evidence type="ECO:0000256" key="33">
    <source>
        <dbReference type="PROSITE-ProRule" id="PRU00461"/>
    </source>
</evidence>
<dbReference type="GO" id="GO:0005509">
    <property type="term" value="F:calcium ion binding"/>
    <property type="evidence" value="ECO:0007669"/>
    <property type="project" value="InterPro"/>
</dbReference>
<feature type="disulfide bond" evidence="32">
    <location>
        <begin position="3305"/>
        <end position="3323"/>
    </location>
</feature>
<dbReference type="InterPro" id="IPR002172">
    <property type="entry name" value="LDrepeatLR_classA_rpt"/>
</dbReference>
<keyword evidence="10 35" id="KW-0812">Transmembrane</keyword>
<feature type="repeat" description="LDL-receptor class B" evidence="33">
    <location>
        <begin position="1323"/>
        <end position="1365"/>
    </location>
</feature>
<keyword evidence="13" id="KW-0677">Repeat</keyword>
<evidence type="ECO:0000256" key="4">
    <source>
        <dbReference type="ARBA" id="ARBA00009939"/>
    </source>
</evidence>
<dbReference type="FunFam" id="2.10.25.10:FF:000072">
    <property type="entry name" value="Low-density lipoprotein receptor-related protein 1B"/>
    <property type="match status" value="1"/>
</dbReference>
<feature type="disulfide bond" evidence="32">
    <location>
        <begin position="2788"/>
        <end position="2806"/>
    </location>
</feature>
<feature type="disulfide bond" evidence="32">
    <location>
        <begin position="2694"/>
        <end position="2706"/>
    </location>
</feature>
<gene>
    <name evidence="38" type="primary">LRP2</name>
</gene>
<evidence type="ECO:0000256" key="21">
    <source>
        <dbReference type="ARBA" id="ARBA00023157"/>
    </source>
</evidence>
<evidence type="ECO:0000256" key="13">
    <source>
        <dbReference type="ARBA" id="ARBA00022737"/>
    </source>
</evidence>
<evidence type="ECO:0000256" key="18">
    <source>
        <dbReference type="ARBA" id="ARBA00022989"/>
    </source>
</evidence>
<dbReference type="InterPro" id="IPR049883">
    <property type="entry name" value="NOTCH1_EGF-like"/>
</dbReference>
<keyword evidence="16" id="KW-0106">Calcium</keyword>
<feature type="region of interest" description="Disordered" evidence="34">
    <location>
        <begin position="4135"/>
        <end position="4196"/>
    </location>
</feature>
<dbReference type="FunFam" id="2.120.10.30:FF:000008">
    <property type="entry name" value="Low-density lipoprotein receptor-related protein 4"/>
    <property type="match status" value="1"/>
</dbReference>
<dbReference type="PROSITE" id="PS51120">
    <property type="entry name" value="LDLRB"/>
    <property type="match status" value="21"/>
</dbReference>
<evidence type="ECO:0000256" key="27">
    <source>
        <dbReference type="ARBA" id="ARBA00046273"/>
    </source>
</evidence>
<dbReference type="Gene3D" id="2.10.25.10">
    <property type="entry name" value="Laminin"/>
    <property type="match status" value="5"/>
</dbReference>
<keyword evidence="17" id="KW-0524">Neurogenesis</keyword>
<keyword evidence="37" id="KW-1185">Reference proteome</keyword>
<comment type="subcellular location">
    <subcellularLocation>
        <location evidence="1">Apical cell membrane</location>
        <topology evidence="1">Single-pass type I membrane protein</topology>
    </subcellularLocation>
    <subcellularLocation>
        <location evidence="3">Cell projection</location>
        <location evidence="3">Axon</location>
    </subcellularLocation>
    <subcellularLocation>
        <location evidence="2">Cell projection</location>
        <location evidence="2">Dendrite</location>
    </subcellularLocation>
    <subcellularLocation>
        <location evidence="27">Endosome lumen</location>
    </subcellularLocation>
    <subcellularLocation>
        <location evidence="26">Membrane</location>
        <location evidence="26">Coated pit</location>
    </subcellularLocation>
</comment>
<feature type="repeat" description="LDL-receptor class B" evidence="33">
    <location>
        <begin position="640"/>
        <end position="683"/>
    </location>
</feature>
<dbReference type="GO" id="GO:0016324">
    <property type="term" value="C:apical plasma membrane"/>
    <property type="evidence" value="ECO:0007669"/>
    <property type="project" value="UniProtKB-SubCell"/>
</dbReference>
<dbReference type="FunCoup" id="A0A6P7YH04">
    <property type="interactions" value="990"/>
</dbReference>
<feature type="disulfide bond" evidence="32">
    <location>
        <begin position="3362"/>
        <end position="3377"/>
    </location>
</feature>
<evidence type="ECO:0000256" key="19">
    <source>
        <dbReference type="ARBA" id="ARBA00023036"/>
    </source>
</evidence>
<keyword evidence="24" id="KW-0325">Glycoprotein</keyword>
<feature type="disulfide bond" evidence="32">
    <location>
        <begin position="1092"/>
        <end position="1107"/>
    </location>
</feature>
<dbReference type="FunFam" id="4.10.400.10:FF:000005">
    <property type="entry name" value="low-density lipoprotein receptor-related protein 1B"/>
    <property type="match status" value="2"/>
</dbReference>
<feature type="disulfide bond" evidence="32">
    <location>
        <begin position="3402"/>
        <end position="3417"/>
    </location>
</feature>
<evidence type="ECO:0000256" key="30">
    <source>
        <dbReference type="ARBA" id="ARBA00080738"/>
    </source>
</evidence>
<feature type="disulfide bond" evidence="32">
    <location>
        <begin position="3609"/>
        <end position="3624"/>
    </location>
</feature>
<feature type="repeat" description="LDL-receptor class B" evidence="33">
    <location>
        <begin position="3027"/>
        <end position="3069"/>
    </location>
</feature>
<dbReference type="GO" id="GO:0030424">
    <property type="term" value="C:axon"/>
    <property type="evidence" value="ECO:0007669"/>
    <property type="project" value="UniProtKB-SubCell"/>
</dbReference>
<keyword evidence="12" id="KW-0732">Signal</keyword>
<dbReference type="FunFam" id="4.10.400.10:FF:000147">
    <property type="entry name" value="Low-density lipoprotein receptor-related protein 2"/>
    <property type="match status" value="1"/>
</dbReference>
<feature type="disulfide bond" evidence="32">
    <location>
        <begin position="847"/>
        <end position="862"/>
    </location>
</feature>
<dbReference type="FunFam" id="2.120.10.30:FF:000049">
    <property type="entry name" value="LDL receptor related protein 2"/>
    <property type="match status" value="1"/>
</dbReference>
<feature type="repeat" description="LDL-receptor class B" evidence="33">
    <location>
        <begin position="598"/>
        <end position="639"/>
    </location>
</feature>
<keyword evidence="23" id="KW-0168">Coated pit</keyword>
<feature type="disulfide bond" evidence="32">
    <location>
        <begin position="2882"/>
        <end position="2897"/>
    </location>
</feature>
<evidence type="ECO:0000259" key="36">
    <source>
        <dbReference type="PROSITE" id="PS50026"/>
    </source>
</evidence>
<dbReference type="SUPFAM" id="SSF57424">
    <property type="entry name" value="LDL receptor-like module"/>
    <property type="match status" value="25"/>
</dbReference>
<feature type="repeat" description="LDL-receptor class B" evidence="33">
    <location>
        <begin position="1549"/>
        <end position="1591"/>
    </location>
</feature>
<dbReference type="InterPro" id="IPR000033">
    <property type="entry name" value="LDLR_classB_rpt"/>
</dbReference>
<feature type="disulfide bond" evidence="32">
    <location>
        <begin position="958"/>
        <end position="976"/>
    </location>
</feature>
<dbReference type="GO" id="GO:0007399">
    <property type="term" value="P:nervous system development"/>
    <property type="evidence" value="ECO:0007669"/>
    <property type="project" value="UniProtKB-KW"/>
</dbReference>
<feature type="repeat" description="LDL-receptor class B" evidence="33">
    <location>
        <begin position="3165"/>
        <end position="3207"/>
    </location>
</feature>
<evidence type="ECO:0000256" key="28">
    <source>
        <dbReference type="ARBA" id="ARBA00074420"/>
    </source>
</evidence>
<keyword evidence="22 38" id="KW-0675">Receptor</keyword>
<feature type="disulfide bond" evidence="32">
    <location>
        <begin position="2536"/>
        <end position="2554"/>
    </location>
</feature>
<feature type="disulfide bond" evidence="32">
    <location>
        <begin position="888"/>
        <end position="903"/>
    </location>
</feature>
<dbReference type="InterPro" id="IPR018097">
    <property type="entry name" value="EGF_Ca-bd_CS"/>
</dbReference>
<accession>A0A6P7YH04</accession>
<feature type="disulfide bond" evidence="32">
    <location>
        <begin position="3429"/>
        <end position="3447"/>
    </location>
</feature>
<dbReference type="FunFam" id="4.10.400.10:FF:000004">
    <property type="entry name" value="Low-density lipoprotein receptor-related protein 1"/>
    <property type="match status" value="2"/>
</dbReference>